<dbReference type="RefSeq" id="WP_020195697.1">
    <property type="nucleotide sequence ID" value="NZ_BAOH01000027.1"/>
</dbReference>
<feature type="domain" description="Haem-binding uptake Tiki superfamily ChaN" evidence="2">
    <location>
        <begin position="56"/>
        <end position="255"/>
    </location>
</feature>
<dbReference type="SUPFAM" id="SSF159501">
    <property type="entry name" value="EreA/ChaN-like"/>
    <property type="match status" value="1"/>
</dbReference>
<comment type="caution">
    <text evidence="3">The sequence shown here is derived from an EMBL/GenBank/DDBJ whole genome shotgun (WGS) entry which is preliminary data.</text>
</comment>
<dbReference type="InterPro" id="IPR016773">
    <property type="entry name" value="Fe3_uptake_reg_CjrA_prd"/>
</dbReference>
<gene>
    <name evidence="3" type="ORF">H735_01650</name>
</gene>
<reference evidence="3 4" key="1">
    <citation type="submission" date="2014-07" db="EMBL/GenBank/DDBJ databases">
        <title>Unique and conserved regions in Vibrio harveyi and related species in comparison with the shrimp pathogen Vibrio harveyi CAIM 1792.</title>
        <authorList>
            <person name="Espinoza-Valles I."/>
            <person name="Vora G."/>
            <person name="Leekitcharoenphon P."/>
            <person name="Ussery D."/>
            <person name="Hoj L."/>
            <person name="Gomez-Gil B."/>
        </authorList>
    </citation>
    <scope>NUCLEOTIDE SEQUENCE [LARGE SCALE GENOMIC DNA]</scope>
    <source>
        <strain evidence="4">CAIM 1854 / LMG 25443</strain>
    </source>
</reference>
<evidence type="ECO:0000256" key="1">
    <source>
        <dbReference type="SAM" id="SignalP"/>
    </source>
</evidence>
<organism evidence="3 4">
    <name type="scientific">Vibrio owensii CAIM 1854 = LMG 25443</name>
    <dbReference type="NCBI Taxonomy" id="1229493"/>
    <lineage>
        <taxon>Bacteria</taxon>
        <taxon>Pseudomonadati</taxon>
        <taxon>Pseudomonadota</taxon>
        <taxon>Gammaproteobacteria</taxon>
        <taxon>Vibrionales</taxon>
        <taxon>Vibrionaceae</taxon>
        <taxon>Vibrio</taxon>
    </lineage>
</organism>
<dbReference type="CDD" id="cd14727">
    <property type="entry name" value="ChanN-like"/>
    <property type="match status" value="1"/>
</dbReference>
<dbReference type="PIRSF" id="PIRSF020419">
    <property type="entry name" value="Fe_uptake_reg_CjrA_prd"/>
    <property type="match status" value="1"/>
</dbReference>
<protein>
    <recommendedName>
        <fullName evidence="2">Haem-binding uptake Tiki superfamily ChaN domain-containing protein</fullName>
    </recommendedName>
</protein>
<feature type="signal peptide" evidence="1">
    <location>
        <begin position="1"/>
        <end position="20"/>
    </location>
</feature>
<dbReference type="AlphaFoldDB" id="A0A0C1WE85"/>
<dbReference type="EMBL" id="JPRD01000005">
    <property type="protein sequence ID" value="KIF54662.1"/>
    <property type="molecule type" value="Genomic_DNA"/>
</dbReference>
<name>A0A0C1WE85_9VIBR</name>
<evidence type="ECO:0000313" key="3">
    <source>
        <dbReference type="EMBL" id="KIF54662.1"/>
    </source>
</evidence>
<dbReference type="Pfam" id="PF04187">
    <property type="entry name" value="Cofac_haem_bdg"/>
    <property type="match status" value="1"/>
</dbReference>
<feature type="chain" id="PRO_5002141934" description="Haem-binding uptake Tiki superfamily ChaN domain-containing protein" evidence="1">
    <location>
        <begin position="21"/>
        <end position="315"/>
    </location>
</feature>
<dbReference type="Proteomes" id="UP000031586">
    <property type="component" value="Unassembled WGS sequence"/>
</dbReference>
<proteinExistence type="predicted"/>
<evidence type="ECO:0000259" key="2">
    <source>
        <dbReference type="Pfam" id="PF04187"/>
    </source>
</evidence>
<dbReference type="InterPro" id="IPR007314">
    <property type="entry name" value="Cofac_haem-bd_dom"/>
</dbReference>
<dbReference type="PATRIC" id="fig|1229493.5.peg.4310"/>
<evidence type="ECO:0000313" key="4">
    <source>
        <dbReference type="Proteomes" id="UP000031586"/>
    </source>
</evidence>
<dbReference type="Gene3D" id="3.40.50.11550">
    <property type="match status" value="1"/>
</dbReference>
<keyword evidence="1" id="KW-0732">Signal</keyword>
<dbReference type="PROSITE" id="PS51257">
    <property type="entry name" value="PROKAR_LIPOPROTEIN"/>
    <property type="match status" value="1"/>
</dbReference>
<accession>A0A0C1WE85</accession>
<sequence>MRFSTLSLIFAGLLTGCASNAPTAPNAATDDVTSFYDYQLHAPSGEAISVNRLTPALQQADVILIGEWHTHAGIHRFQTDMLKQLSSASRPLALSMEQVTRDKQAILDSYLNGEIGEQYFMKQSNAWPNYESDYRPLVEFAKQADIPVIAANAPKNIVRCIGRQGIDYLDKLDSDERSFVADKVNTANSPYKEKFMASMHHGKPEQTEKQYAAQVTWDETMAESIVKYLEKHPGTQVVHVAGKFHTEGGLGTAASILNRNPDLNVVVITPTADITSDGSDYQLEVLAPPVRYVQDANRMAAYKHLAKRNSDLQCK</sequence>